<feature type="domain" description="Calmodulin binding protein-like N-terminal" evidence="9">
    <location>
        <begin position="94"/>
        <end position="243"/>
    </location>
</feature>
<dbReference type="GO" id="GO:0080142">
    <property type="term" value="P:regulation of salicylic acid biosynthetic process"/>
    <property type="evidence" value="ECO:0007669"/>
    <property type="project" value="TreeGrafter"/>
</dbReference>
<dbReference type="EMBL" id="CM018035">
    <property type="protein sequence ID" value="KAA8542730.1"/>
    <property type="molecule type" value="Genomic_DNA"/>
</dbReference>
<name>A0A5J5BKF3_9ASTE</name>
<dbReference type="InterPro" id="IPR012416">
    <property type="entry name" value="CBP60"/>
</dbReference>
<evidence type="ECO:0000259" key="9">
    <source>
        <dbReference type="Pfam" id="PF07887"/>
    </source>
</evidence>
<dbReference type="GO" id="GO:0043565">
    <property type="term" value="F:sequence-specific DNA binding"/>
    <property type="evidence" value="ECO:0007669"/>
    <property type="project" value="TreeGrafter"/>
</dbReference>
<proteinExistence type="inferred from homology"/>
<evidence type="ECO:0000256" key="1">
    <source>
        <dbReference type="ARBA" id="ARBA00004123"/>
    </source>
</evidence>
<dbReference type="Pfam" id="PF20451">
    <property type="entry name" value="Calmod_bind_M"/>
    <property type="match status" value="1"/>
</dbReference>
<feature type="compositionally biased region" description="Basic and acidic residues" evidence="8">
    <location>
        <begin position="12"/>
        <end position="28"/>
    </location>
</feature>
<dbReference type="AlphaFoldDB" id="A0A5J5BKF3"/>
<keyword evidence="13" id="KW-1185">Reference proteome</keyword>
<keyword evidence="3" id="KW-0805">Transcription regulation</keyword>
<dbReference type="Pfam" id="PF07887">
    <property type="entry name" value="Calmodulin_bind"/>
    <property type="match status" value="1"/>
</dbReference>
<feature type="region of interest" description="Disordered" evidence="8">
    <location>
        <begin position="1"/>
        <end position="34"/>
    </location>
</feature>
<organism evidence="12 13">
    <name type="scientific">Nyssa sinensis</name>
    <dbReference type="NCBI Taxonomy" id="561372"/>
    <lineage>
        <taxon>Eukaryota</taxon>
        <taxon>Viridiplantae</taxon>
        <taxon>Streptophyta</taxon>
        <taxon>Embryophyta</taxon>
        <taxon>Tracheophyta</taxon>
        <taxon>Spermatophyta</taxon>
        <taxon>Magnoliopsida</taxon>
        <taxon>eudicotyledons</taxon>
        <taxon>Gunneridae</taxon>
        <taxon>Pentapetalae</taxon>
        <taxon>asterids</taxon>
        <taxon>Cornales</taxon>
        <taxon>Nyssaceae</taxon>
        <taxon>Nyssa</taxon>
    </lineage>
</organism>
<dbReference type="PANTHER" id="PTHR31713">
    <property type="entry name" value="OS02G0177800 PROTEIN"/>
    <property type="match status" value="1"/>
</dbReference>
<dbReference type="InterPro" id="IPR046831">
    <property type="entry name" value="Calmodulin_bind_N"/>
</dbReference>
<keyword evidence="7" id="KW-0539">Nucleus</keyword>
<evidence type="ECO:0000259" key="11">
    <source>
        <dbReference type="Pfam" id="PF20452"/>
    </source>
</evidence>
<evidence type="ECO:0000313" key="13">
    <source>
        <dbReference type="Proteomes" id="UP000325577"/>
    </source>
</evidence>
<evidence type="ECO:0000256" key="4">
    <source>
        <dbReference type="ARBA" id="ARBA00023125"/>
    </source>
</evidence>
<dbReference type="Pfam" id="PF20452">
    <property type="entry name" value="Calmod_bind_C"/>
    <property type="match status" value="1"/>
</dbReference>
<dbReference type="Proteomes" id="UP000325577">
    <property type="component" value="Linkage Group LG12"/>
</dbReference>
<evidence type="ECO:0000259" key="10">
    <source>
        <dbReference type="Pfam" id="PF20451"/>
    </source>
</evidence>
<dbReference type="PANTHER" id="PTHR31713:SF42">
    <property type="entry name" value="PROTEIN SAR DEFICIENT 1"/>
    <property type="match status" value="1"/>
</dbReference>
<dbReference type="GO" id="GO:0003700">
    <property type="term" value="F:DNA-binding transcription factor activity"/>
    <property type="evidence" value="ECO:0007669"/>
    <property type="project" value="TreeGrafter"/>
</dbReference>
<reference evidence="12 13" key="1">
    <citation type="submission" date="2019-09" db="EMBL/GenBank/DDBJ databases">
        <title>A chromosome-level genome assembly of the Chinese tupelo Nyssa sinensis.</title>
        <authorList>
            <person name="Yang X."/>
            <person name="Kang M."/>
            <person name="Yang Y."/>
            <person name="Xiong H."/>
            <person name="Wang M."/>
            <person name="Zhang Z."/>
            <person name="Wang Z."/>
            <person name="Wu H."/>
            <person name="Ma T."/>
            <person name="Liu J."/>
            <person name="Xi Z."/>
        </authorList>
    </citation>
    <scope>NUCLEOTIDE SEQUENCE [LARGE SCALE GENOMIC DNA]</scope>
    <source>
        <strain evidence="12">J267</strain>
        <tissue evidence="12">Leaf</tissue>
    </source>
</reference>
<evidence type="ECO:0000256" key="2">
    <source>
        <dbReference type="ARBA" id="ARBA00007214"/>
    </source>
</evidence>
<dbReference type="OrthoDB" id="757051at2759"/>
<evidence type="ECO:0000256" key="8">
    <source>
        <dbReference type="SAM" id="MobiDB-lite"/>
    </source>
</evidence>
<comment type="similarity">
    <text evidence="2">Belongs to the plant ACBP60 protein family.</text>
</comment>
<evidence type="ECO:0000256" key="3">
    <source>
        <dbReference type="ARBA" id="ARBA00023015"/>
    </source>
</evidence>
<protein>
    <submittedName>
        <fullName evidence="12">Uncharacterized protein</fullName>
    </submittedName>
</protein>
<keyword evidence="4" id="KW-0238">DNA-binding</keyword>
<gene>
    <name evidence="12" type="ORF">F0562_023882</name>
</gene>
<keyword evidence="6" id="KW-0804">Transcription</keyword>
<dbReference type="GO" id="GO:0005516">
    <property type="term" value="F:calmodulin binding"/>
    <property type="evidence" value="ECO:0007669"/>
    <property type="project" value="InterPro"/>
</dbReference>
<evidence type="ECO:0000256" key="7">
    <source>
        <dbReference type="ARBA" id="ARBA00023242"/>
    </source>
</evidence>
<feature type="domain" description="Calmodulin binding protein central" evidence="10">
    <location>
        <begin position="256"/>
        <end position="321"/>
    </location>
</feature>
<sequence length="483" mass="54087">MFTNHSKMAAKRFSDESRSDPDQPNDKRMRTRPSLSSVISEVVKGNFVQNFCSALEPMLRRVVKEEMDHGLRSAAQYLTRSPSLRIQALEPSSLQLIFSKSLSLPIFTGSKLGDTDNNSLRIILVDTAGGLDPKVPTILSYPIKVEIVVLDGDFPRGDGEAWTSQDFDNKIVTARTGKRPLLTGDLILTMRDGFAPVGDIEFTDNSSWIRSRKFRIGARVVQGSSRGVRIREAMTESFVVKDHRGELYKKHHPPKLEDEVWRLEKIGKNGAFHTKLASNRIKTVQDFLKLHAVDPSKLKEILGNGMSEKMWEVTVNHARTCDMGNKQYIYHGANLSTITLNPVCQVLKAVINGQTYTGLELTGTNRAYIENLRRAAYLNWKSLEEVDAILNDQTALLTQGEMEEPYPNHQTMVNPYQQHVFLTDGSMEVGAVPSINAHMECNDWVNPASYLCTTPADSGVRYNISESSPDGDLTLAKPFIRES</sequence>
<dbReference type="InterPro" id="IPR046829">
    <property type="entry name" value="Calmod_bind_C"/>
</dbReference>
<dbReference type="GO" id="GO:0005634">
    <property type="term" value="C:nucleus"/>
    <property type="evidence" value="ECO:0007669"/>
    <property type="project" value="UniProtKB-SubCell"/>
</dbReference>
<evidence type="ECO:0000313" key="12">
    <source>
        <dbReference type="EMBL" id="KAA8542730.1"/>
    </source>
</evidence>
<comment type="subcellular location">
    <subcellularLocation>
        <location evidence="1">Nucleus</location>
    </subcellularLocation>
</comment>
<evidence type="ECO:0000256" key="5">
    <source>
        <dbReference type="ARBA" id="ARBA00023159"/>
    </source>
</evidence>
<evidence type="ECO:0000256" key="6">
    <source>
        <dbReference type="ARBA" id="ARBA00023163"/>
    </source>
</evidence>
<accession>A0A5J5BKF3</accession>
<dbReference type="InterPro" id="IPR046830">
    <property type="entry name" value="Calmod_bind_M"/>
</dbReference>
<feature type="domain" description="Calmodulin binding protein C-terminal" evidence="11">
    <location>
        <begin position="327"/>
        <end position="386"/>
    </location>
</feature>
<keyword evidence="5" id="KW-0010">Activator</keyword>